<keyword evidence="6" id="KW-0378">Hydrolase</keyword>
<evidence type="ECO:0000259" key="13">
    <source>
        <dbReference type="PROSITE" id="PS51462"/>
    </source>
</evidence>
<feature type="domain" description="Nudix hydrolase" evidence="13">
    <location>
        <begin position="214"/>
        <end position="354"/>
    </location>
</feature>
<proteinExistence type="inferred from homology"/>
<dbReference type="RefSeq" id="WP_386375542.1">
    <property type="nucleotide sequence ID" value="NZ_JBHUMP010000017.1"/>
</dbReference>
<dbReference type="SUPFAM" id="SSF110857">
    <property type="entry name" value="Gamma-glutamyl cyclotransferase-like"/>
    <property type="match status" value="1"/>
</dbReference>
<dbReference type="InterPro" id="IPR015797">
    <property type="entry name" value="NUDIX_hydrolase-like_dom_sf"/>
</dbReference>
<evidence type="ECO:0000313" key="15">
    <source>
        <dbReference type="Proteomes" id="UP001597474"/>
    </source>
</evidence>
<evidence type="ECO:0000256" key="7">
    <source>
        <dbReference type="ARBA" id="ARBA00022842"/>
    </source>
</evidence>
<dbReference type="InterPro" id="IPR013024">
    <property type="entry name" value="GGCT-like"/>
</dbReference>
<evidence type="ECO:0000256" key="11">
    <source>
        <dbReference type="ARBA" id="ARBA00033056"/>
    </source>
</evidence>
<evidence type="ECO:0000256" key="10">
    <source>
        <dbReference type="ARBA" id="ARBA00030308"/>
    </source>
</evidence>
<evidence type="ECO:0000256" key="1">
    <source>
        <dbReference type="ARBA" id="ARBA00001946"/>
    </source>
</evidence>
<dbReference type="Pfam" id="PF06094">
    <property type="entry name" value="GGACT"/>
    <property type="match status" value="1"/>
</dbReference>
<dbReference type="InterPro" id="IPR020084">
    <property type="entry name" value="NUDIX_hydrolase_CS"/>
</dbReference>
<comment type="function">
    <text evidence="8">Acts on ADP-mannose and ADP-glucose as well as ADP-ribose. Prevents glycogen biosynthesis. The reaction catalyzed by this enzyme is a limiting step of the gluconeogenic process.</text>
</comment>
<keyword evidence="15" id="KW-1185">Reference proteome</keyword>
<dbReference type="Proteomes" id="UP001597474">
    <property type="component" value="Unassembled WGS sequence"/>
</dbReference>
<accession>A0ABW5U7D2</accession>
<evidence type="ECO:0000256" key="3">
    <source>
        <dbReference type="ARBA" id="ARBA00012453"/>
    </source>
</evidence>
<dbReference type="PANTHER" id="PTHR11839">
    <property type="entry name" value="UDP/ADP-SUGAR PYROPHOSPHATASE"/>
    <property type="match status" value="1"/>
</dbReference>
<evidence type="ECO:0000256" key="4">
    <source>
        <dbReference type="ARBA" id="ARBA00013297"/>
    </source>
</evidence>
<keyword evidence="5" id="KW-0479">Metal-binding</keyword>
<dbReference type="Pfam" id="PF00293">
    <property type="entry name" value="NUDIX"/>
    <property type="match status" value="1"/>
</dbReference>
<evidence type="ECO:0000256" key="5">
    <source>
        <dbReference type="ARBA" id="ARBA00022723"/>
    </source>
</evidence>
<evidence type="ECO:0000256" key="6">
    <source>
        <dbReference type="ARBA" id="ARBA00022801"/>
    </source>
</evidence>
<evidence type="ECO:0000256" key="9">
    <source>
        <dbReference type="ARBA" id="ARBA00030162"/>
    </source>
</evidence>
<evidence type="ECO:0000256" key="12">
    <source>
        <dbReference type="ARBA" id="ARBA00049546"/>
    </source>
</evidence>
<name>A0ABW5U7D2_9RHOB</name>
<dbReference type="Gene3D" id="3.90.79.10">
    <property type="entry name" value="Nucleoside Triphosphate Pyrophosphohydrolase"/>
    <property type="match status" value="1"/>
</dbReference>
<dbReference type="InterPro" id="IPR004385">
    <property type="entry name" value="NDP_pyrophosphatase"/>
</dbReference>
<dbReference type="InterPro" id="IPR009288">
    <property type="entry name" value="AIG2-like_dom"/>
</dbReference>
<dbReference type="PROSITE" id="PS00893">
    <property type="entry name" value="NUDIX_BOX"/>
    <property type="match status" value="1"/>
</dbReference>
<dbReference type="PROSITE" id="PS51462">
    <property type="entry name" value="NUDIX"/>
    <property type="match status" value="1"/>
</dbReference>
<dbReference type="NCBIfam" id="TIGR00052">
    <property type="entry name" value="nudix-type nucleoside diphosphatase, YffH/AdpP family"/>
    <property type="match status" value="1"/>
</dbReference>
<gene>
    <name evidence="14" type="ORF">ACFSUD_16160</name>
</gene>
<sequence length="377" mass="41921">MKDLFFYGTLRHLPLLEIVLGCDVQGLDLHEATLGDHAIYGVAEGPFPTIVAEPGGRADGVLLRGLTPEQVARLDFYEGGFAYDLALVRLADGSSAEVYFPQPGLWHPAAPWSLAQWERDWAALSCHAAREVMGYFGKRDRAEVARMFPMIRARAAAKVAARQSRHGAGTLQGRVEIASVERVYANFFALDEYHLSHERFDGSMSETVERAVFIGTDAAIVLPYDPGRDRVLLVEQMRMGPLARGDRALWHLEPVAGRVDPGETPEQCAHREAFEEAGLRFDRLENIAEVYASPGSATDFFHIFLGLTDLPDDVTGIRGMDGEHEDIRSHLFDFEALMELCDAREAADAPLVLSAYWLARHRERLRLDWGKATSEAS</sequence>
<comment type="caution">
    <text evidence="14">The sequence shown here is derived from an EMBL/GenBank/DDBJ whole genome shotgun (WGS) entry which is preliminary data.</text>
</comment>
<dbReference type="InterPro" id="IPR000086">
    <property type="entry name" value="NUDIX_hydrolase_dom"/>
</dbReference>
<dbReference type="CDD" id="cd06661">
    <property type="entry name" value="GGCT_like"/>
    <property type="match status" value="1"/>
</dbReference>
<dbReference type="SUPFAM" id="SSF55811">
    <property type="entry name" value="Nudix"/>
    <property type="match status" value="1"/>
</dbReference>
<dbReference type="InterPro" id="IPR036568">
    <property type="entry name" value="GGCT-like_sf"/>
</dbReference>
<reference evidence="15" key="1">
    <citation type="journal article" date="2019" name="Int. J. Syst. Evol. Microbiol.">
        <title>The Global Catalogue of Microorganisms (GCM) 10K type strain sequencing project: providing services to taxonomists for standard genome sequencing and annotation.</title>
        <authorList>
            <consortium name="The Broad Institute Genomics Platform"/>
            <consortium name="The Broad Institute Genome Sequencing Center for Infectious Disease"/>
            <person name="Wu L."/>
            <person name="Ma J."/>
        </authorList>
    </citation>
    <scope>NUCLEOTIDE SEQUENCE [LARGE SCALE GENOMIC DNA]</scope>
    <source>
        <strain evidence="15">TISTR 2562</strain>
    </source>
</reference>
<keyword evidence="7" id="KW-0460">Magnesium</keyword>
<evidence type="ECO:0000256" key="8">
    <source>
        <dbReference type="ARBA" id="ARBA00025164"/>
    </source>
</evidence>
<protein>
    <recommendedName>
        <fullName evidence="4">ADP-ribose pyrophosphatase</fullName>
        <ecNumber evidence="3">3.6.1.13</ecNumber>
    </recommendedName>
    <alternativeName>
        <fullName evidence="9">ADP-ribose diphosphatase</fullName>
    </alternativeName>
    <alternativeName>
        <fullName evidence="11">ADP-ribose phosphohydrolase</fullName>
    </alternativeName>
    <alternativeName>
        <fullName evidence="10">Adenosine diphosphoribose pyrophosphatase</fullName>
    </alternativeName>
</protein>
<comment type="cofactor">
    <cofactor evidence="1">
        <name>Mg(2+)</name>
        <dbReference type="ChEBI" id="CHEBI:18420"/>
    </cofactor>
</comment>
<dbReference type="EC" id="3.6.1.13" evidence="3"/>
<evidence type="ECO:0000313" key="14">
    <source>
        <dbReference type="EMBL" id="MFD2741116.1"/>
    </source>
</evidence>
<evidence type="ECO:0000256" key="2">
    <source>
        <dbReference type="ARBA" id="ARBA00007482"/>
    </source>
</evidence>
<dbReference type="Gene3D" id="3.10.490.10">
    <property type="entry name" value="Gamma-glutamyl cyclotransferase-like"/>
    <property type="match status" value="1"/>
</dbReference>
<dbReference type="CDD" id="cd24155">
    <property type="entry name" value="NUDIX_ADPRase"/>
    <property type="match status" value="1"/>
</dbReference>
<organism evidence="14 15">
    <name type="scientific">Sulfitobacter aestuarii</name>
    <dbReference type="NCBI Taxonomy" id="2161676"/>
    <lineage>
        <taxon>Bacteria</taxon>
        <taxon>Pseudomonadati</taxon>
        <taxon>Pseudomonadota</taxon>
        <taxon>Alphaproteobacteria</taxon>
        <taxon>Rhodobacterales</taxon>
        <taxon>Roseobacteraceae</taxon>
        <taxon>Sulfitobacter</taxon>
    </lineage>
</organism>
<comment type="catalytic activity">
    <reaction evidence="12">
        <text>ADP-D-ribose + H2O = D-ribose 5-phosphate + AMP + 2 H(+)</text>
        <dbReference type="Rhea" id="RHEA:10412"/>
        <dbReference type="ChEBI" id="CHEBI:15377"/>
        <dbReference type="ChEBI" id="CHEBI:15378"/>
        <dbReference type="ChEBI" id="CHEBI:57967"/>
        <dbReference type="ChEBI" id="CHEBI:78346"/>
        <dbReference type="ChEBI" id="CHEBI:456215"/>
        <dbReference type="EC" id="3.6.1.13"/>
    </reaction>
</comment>
<comment type="similarity">
    <text evidence="2">Belongs to the Nudix hydrolase family. NudF subfamily.</text>
</comment>
<dbReference type="EMBL" id="JBHUMP010000017">
    <property type="protein sequence ID" value="MFD2741116.1"/>
    <property type="molecule type" value="Genomic_DNA"/>
</dbReference>
<dbReference type="PANTHER" id="PTHR11839:SF5">
    <property type="entry name" value="ADP-RIBOSE PYROPHOSPHATASE"/>
    <property type="match status" value="1"/>
</dbReference>